<dbReference type="OrthoDB" id="5511689at2759"/>
<reference evidence="1" key="1">
    <citation type="submission" date="2022-07" db="EMBL/GenBank/DDBJ databases">
        <title>Phylogenomic reconstructions and comparative analyses of Kickxellomycotina fungi.</title>
        <authorList>
            <person name="Reynolds N.K."/>
            <person name="Stajich J.E."/>
            <person name="Barry K."/>
            <person name="Grigoriev I.V."/>
            <person name="Crous P."/>
            <person name="Smith M.E."/>
        </authorList>
    </citation>
    <scope>NUCLEOTIDE SEQUENCE</scope>
    <source>
        <strain evidence="1">NBRC 105414</strain>
    </source>
</reference>
<dbReference type="Proteomes" id="UP001140217">
    <property type="component" value="Unassembled WGS sequence"/>
</dbReference>
<accession>A0A9W8LGX9</accession>
<dbReference type="EMBL" id="JANBUL010000112">
    <property type="protein sequence ID" value="KAJ2781204.1"/>
    <property type="molecule type" value="Genomic_DNA"/>
</dbReference>
<gene>
    <name evidence="1" type="ORF">H4R18_003023</name>
</gene>
<evidence type="ECO:0000313" key="2">
    <source>
        <dbReference type="Proteomes" id="UP001140217"/>
    </source>
</evidence>
<name>A0A9W8LGX9_9FUNG</name>
<keyword evidence="2" id="KW-1185">Reference proteome</keyword>
<proteinExistence type="predicted"/>
<dbReference type="AlphaFoldDB" id="A0A9W8LGX9"/>
<protein>
    <submittedName>
        <fullName evidence="1">Uncharacterized protein</fullName>
    </submittedName>
</protein>
<sequence length="128" mass="14852">MFFKPVISEQVFNEFMAEDYVVVFFTHESVERFLEFRKAVNPLIWHMISLKYNCYTSVRLGWTTHMKETRGVKVSHGVAFFKRGVLKKELEGYDFEKFKKVLTEFNPNGPDAPAGGKKQPGCCECTIL</sequence>
<evidence type="ECO:0000313" key="1">
    <source>
        <dbReference type="EMBL" id="KAJ2781204.1"/>
    </source>
</evidence>
<organism evidence="1 2">
    <name type="scientific">Coemansia javaensis</name>
    <dbReference type="NCBI Taxonomy" id="2761396"/>
    <lineage>
        <taxon>Eukaryota</taxon>
        <taxon>Fungi</taxon>
        <taxon>Fungi incertae sedis</taxon>
        <taxon>Zoopagomycota</taxon>
        <taxon>Kickxellomycotina</taxon>
        <taxon>Kickxellomycetes</taxon>
        <taxon>Kickxellales</taxon>
        <taxon>Kickxellaceae</taxon>
        <taxon>Coemansia</taxon>
    </lineage>
</organism>
<comment type="caution">
    <text evidence="1">The sequence shown here is derived from an EMBL/GenBank/DDBJ whole genome shotgun (WGS) entry which is preliminary data.</text>
</comment>